<feature type="compositionally biased region" description="Pro residues" evidence="1">
    <location>
        <begin position="29"/>
        <end position="45"/>
    </location>
</feature>
<organism evidence="2 3">
    <name type="scientific">Bison bison bison</name>
    <name type="common">North American plains bison</name>
    <dbReference type="NCBI Taxonomy" id="43346"/>
    <lineage>
        <taxon>Eukaryota</taxon>
        <taxon>Metazoa</taxon>
        <taxon>Chordata</taxon>
        <taxon>Craniata</taxon>
        <taxon>Vertebrata</taxon>
        <taxon>Euteleostomi</taxon>
        <taxon>Mammalia</taxon>
        <taxon>Eutheria</taxon>
        <taxon>Laurasiatheria</taxon>
        <taxon>Artiodactyla</taxon>
        <taxon>Ruminantia</taxon>
        <taxon>Pecora</taxon>
        <taxon>Bovidae</taxon>
        <taxon>Bovinae</taxon>
        <taxon>Bison</taxon>
    </lineage>
</organism>
<reference evidence="3" key="1">
    <citation type="submission" date="2025-08" db="UniProtKB">
        <authorList>
            <consortium name="RefSeq"/>
        </authorList>
    </citation>
    <scope>IDENTIFICATION</scope>
    <source>
        <tissue evidence="3">Blood</tissue>
    </source>
</reference>
<evidence type="ECO:0000256" key="1">
    <source>
        <dbReference type="SAM" id="MobiDB-lite"/>
    </source>
</evidence>
<feature type="region of interest" description="Disordered" evidence="1">
    <location>
        <begin position="1"/>
        <end position="230"/>
    </location>
</feature>
<evidence type="ECO:0000313" key="2">
    <source>
        <dbReference type="Proteomes" id="UP000515208"/>
    </source>
</evidence>
<evidence type="ECO:0000313" key="3">
    <source>
        <dbReference type="RefSeq" id="XP_010855444.1"/>
    </source>
</evidence>
<feature type="region of interest" description="Disordered" evidence="1">
    <location>
        <begin position="336"/>
        <end position="370"/>
    </location>
</feature>
<feature type="region of interest" description="Disordered" evidence="1">
    <location>
        <begin position="393"/>
        <end position="431"/>
    </location>
</feature>
<dbReference type="AlphaFoldDB" id="A0A6P3ITJ5"/>
<feature type="compositionally biased region" description="Polar residues" evidence="1">
    <location>
        <begin position="68"/>
        <end position="80"/>
    </location>
</feature>
<feature type="compositionally biased region" description="Basic residues" evidence="1">
    <location>
        <begin position="221"/>
        <end position="230"/>
    </location>
</feature>
<sequence>MSWAQLTQNNRPVRGFPKGTKHLQGSNPHSPPASEPPPQGRPPACPAFLKDPLQPSGKLRTPLLWSHLSASSSERPSQGRQDPPKEGPSRVWQAQVPEVKGWRRPGTPEGAPIRTPNFAVSPRAPQHLQAALQPVLKKKRVESRQASDSLSRRCGGWGAGHRPAGRAERVLPAAQRVSSRTGLPAPRSSAVRAADSQRQSERGGQRLAAAPPSRAWEGRPSLRRSSRAPRQRFRFAADRVCTRRPFRARSPALPRGRAGGTQSRRRGLPEQGWRAWGRGEGPGGGAAGEAELGARVVGGTPGWGLPWDPAGTSCPGRLLDGPGCGLLRRPRRVTLARSPRGAGARKWREALAGRAPRTSQSPGKSPCSRDLRLGLPSSVLVAAFRCLHVTKERTRGGAAPEAGGTEMSLGVSAEGRPQPRKAPRGLEAEEERQFPEEMIVVVVQEPNVGSNQTWAHPQLFRVEDAAPALGPEVDEGAGRTRNPRPRRANTRHPSHPRARRPRCAGKKRELLAPLWALDL</sequence>
<protein>
    <submittedName>
        <fullName evidence="3">Basic salivary proline-rich protein 2-like</fullName>
    </submittedName>
</protein>
<feature type="compositionally biased region" description="Polar residues" evidence="1">
    <location>
        <begin position="1"/>
        <end position="11"/>
    </location>
</feature>
<feature type="region of interest" description="Disordered" evidence="1">
    <location>
        <begin position="245"/>
        <end position="286"/>
    </location>
</feature>
<name>A0A6P3ITJ5_BISBB</name>
<proteinExistence type="predicted"/>
<feature type="compositionally biased region" description="Basic residues" evidence="1">
    <location>
        <begin position="481"/>
        <end position="505"/>
    </location>
</feature>
<keyword evidence="2" id="KW-1185">Reference proteome</keyword>
<accession>A0A6P3ITJ5</accession>
<dbReference type="RefSeq" id="XP_010855444.1">
    <property type="nucleotide sequence ID" value="XM_010857142.1"/>
</dbReference>
<dbReference type="KEGG" id="bbis:105001023"/>
<dbReference type="Proteomes" id="UP000515208">
    <property type="component" value="Unplaced"/>
</dbReference>
<dbReference type="GeneID" id="105001023"/>
<feature type="region of interest" description="Disordered" evidence="1">
    <location>
        <begin position="470"/>
        <end position="506"/>
    </location>
</feature>
<gene>
    <name evidence="3" type="primary">LOC105001023</name>
</gene>